<evidence type="ECO:0000313" key="4">
    <source>
        <dbReference type="Proteomes" id="UP001497482"/>
    </source>
</evidence>
<evidence type="ECO:0000313" key="3">
    <source>
        <dbReference type="EMBL" id="CAL1595156.1"/>
    </source>
</evidence>
<gene>
    <name evidence="3" type="ORF">KC01_LOCUS24008</name>
</gene>
<dbReference type="AlphaFoldDB" id="A0AAV2KYM7"/>
<keyword evidence="2" id="KW-0812">Transmembrane</keyword>
<evidence type="ECO:0000256" key="1">
    <source>
        <dbReference type="SAM" id="MobiDB-lite"/>
    </source>
</evidence>
<keyword evidence="4" id="KW-1185">Reference proteome</keyword>
<keyword evidence="2" id="KW-0472">Membrane</keyword>
<organism evidence="3 4">
    <name type="scientific">Knipowitschia caucasica</name>
    <name type="common">Caucasian dwarf goby</name>
    <name type="synonym">Pomatoschistus caucasicus</name>
    <dbReference type="NCBI Taxonomy" id="637954"/>
    <lineage>
        <taxon>Eukaryota</taxon>
        <taxon>Metazoa</taxon>
        <taxon>Chordata</taxon>
        <taxon>Craniata</taxon>
        <taxon>Vertebrata</taxon>
        <taxon>Euteleostomi</taxon>
        <taxon>Actinopterygii</taxon>
        <taxon>Neopterygii</taxon>
        <taxon>Teleostei</taxon>
        <taxon>Neoteleostei</taxon>
        <taxon>Acanthomorphata</taxon>
        <taxon>Gobiaria</taxon>
        <taxon>Gobiiformes</taxon>
        <taxon>Gobioidei</taxon>
        <taxon>Gobiidae</taxon>
        <taxon>Gobiinae</taxon>
        <taxon>Knipowitschia</taxon>
    </lineage>
</organism>
<dbReference type="Pfam" id="PF17823">
    <property type="entry name" value="DUF5585"/>
    <property type="match status" value="1"/>
</dbReference>
<keyword evidence="2" id="KW-1133">Transmembrane helix</keyword>
<proteinExistence type="predicted"/>
<accession>A0AAV2KYM7</accession>
<feature type="compositionally biased region" description="Polar residues" evidence="1">
    <location>
        <begin position="155"/>
        <end position="169"/>
    </location>
</feature>
<dbReference type="EMBL" id="OZ035842">
    <property type="protein sequence ID" value="CAL1595156.1"/>
    <property type="molecule type" value="Genomic_DNA"/>
</dbReference>
<feature type="transmembrane region" description="Helical" evidence="2">
    <location>
        <begin position="207"/>
        <end position="228"/>
    </location>
</feature>
<protein>
    <submittedName>
        <fullName evidence="3">Uncharacterized protein</fullName>
    </submittedName>
</protein>
<evidence type="ECO:0000256" key="2">
    <source>
        <dbReference type="SAM" id="Phobius"/>
    </source>
</evidence>
<dbReference type="InterPro" id="IPR041056">
    <property type="entry name" value="DUF5585"/>
</dbReference>
<sequence>MSHLQMAVFNTLYQRQFSRRREATSAPGSQSSVLFCFSHGCFTAFLHNEPEHNQLTTVPSCEGRSAHHVPGGSTCETLAQPNTTTACIECSNGSASQNTSESGQRNVNSAQLDQQLRLDSLNNGSQDVLLNKTIDNGKQNLTQKINNTSSSSSSPFNISTQEPAKSSDLSAEPEASTGFTNSPTVQYLSSLVEVAGQDLTSHLVDTASLLAILLFGLLFFFVIVTLFVTQAYESYRRKDYTQVDYLINGMYSDSGV</sequence>
<feature type="region of interest" description="Disordered" evidence="1">
    <location>
        <begin position="142"/>
        <end position="179"/>
    </location>
</feature>
<name>A0AAV2KYM7_KNICA</name>
<dbReference type="Proteomes" id="UP001497482">
    <property type="component" value="Chromosome 20"/>
</dbReference>
<reference evidence="3 4" key="1">
    <citation type="submission" date="2024-04" db="EMBL/GenBank/DDBJ databases">
        <authorList>
            <person name="Waldvogel A.-M."/>
            <person name="Schoenle A."/>
        </authorList>
    </citation>
    <scope>NUCLEOTIDE SEQUENCE [LARGE SCALE GENOMIC DNA]</scope>
</reference>